<protein>
    <submittedName>
        <fullName evidence="1">Uncharacterized protein</fullName>
    </submittedName>
</protein>
<proteinExistence type="predicted"/>
<evidence type="ECO:0000313" key="2">
    <source>
        <dbReference type="Proteomes" id="UP001196413"/>
    </source>
</evidence>
<evidence type="ECO:0000313" key="1">
    <source>
        <dbReference type="EMBL" id="KAJ1358617.1"/>
    </source>
</evidence>
<dbReference type="EMBL" id="JAHQIW010003415">
    <property type="protein sequence ID" value="KAJ1358617.1"/>
    <property type="molecule type" value="Genomic_DNA"/>
</dbReference>
<accession>A0AAD5QQE6</accession>
<dbReference type="Proteomes" id="UP001196413">
    <property type="component" value="Unassembled WGS sequence"/>
</dbReference>
<organism evidence="1 2">
    <name type="scientific">Parelaphostrongylus tenuis</name>
    <name type="common">Meningeal worm</name>
    <dbReference type="NCBI Taxonomy" id="148309"/>
    <lineage>
        <taxon>Eukaryota</taxon>
        <taxon>Metazoa</taxon>
        <taxon>Ecdysozoa</taxon>
        <taxon>Nematoda</taxon>
        <taxon>Chromadorea</taxon>
        <taxon>Rhabditida</taxon>
        <taxon>Rhabditina</taxon>
        <taxon>Rhabditomorpha</taxon>
        <taxon>Strongyloidea</taxon>
        <taxon>Metastrongylidae</taxon>
        <taxon>Parelaphostrongylus</taxon>
    </lineage>
</organism>
<dbReference type="AlphaFoldDB" id="A0AAD5QQE6"/>
<comment type="caution">
    <text evidence="1">The sequence shown here is derived from an EMBL/GenBank/DDBJ whole genome shotgun (WGS) entry which is preliminary data.</text>
</comment>
<gene>
    <name evidence="1" type="ORF">KIN20_017092</name>
</gene>
<reference evidence="1" key="1">
    <citation type="submission" date="2021-06" db="EMBL/GenBank/DDBJ databases">
        <title>Parelaphostrongylus tenuis whole genome reference sequence.</title>
        <authorList>
            <person name="Garwood T.J."/>
            <person name="Larsen P.A."/>
            <person name="Fountain-Jones N.M."/>
            <person name="Garbe J.R."/>
            <person name="Macchietto M.G."/>
            <person name="Kania S.A."/>
            <person name="Gerhold R.W."/>
            <person name="Richards J.E."/>
            <person name="Wolf T.M."/>
        </authorList>
    </citation>
    <scope>NUCLEOTIDE SEQUENCE</scope>
    <source>
        <strain evidence="1">MNPRO001-30</strain>
        <tissue evidence="1">Meninges</tissue>
    </source>
</reference>
<keyword evidence="2" id="KW-1185">Reference proteome</keyword>
<sequence length="110" mass="12128">MPPDDTFAVAPKYTFIHKASMVSRCLETLWISCKSPRISGKGEDHDEGYLDALSDAIRSRQTSQSDLVNPCGGYEGTLFYVPGHISPQQMEAMLVFMFELFGGATGPLYT</sequence>
<name>A0AAD5QQE6_PARTN</name>